<dbReference type="Proteomes" id="UP001600941">
    <property type="component" value="Unassembled WGS sequence"/>
</dbReference>
<accession>A0ABQ0BPN5</accession>
<dbReference type="RefSeq" id="WP_156120798.1">
    <property type="nucleotide sequence ID" value="NZ_AP031413.1"/>
</dbReference>
<proteinExistence type="predicted"/>
<keyword evidence="2" id="KW-1185">Reference proteome</keyword>
<sequence>MKESWVRPDMEVLDVKETAFGPQNPKMPDSDKTAVIGPNGEVIGWEQSYGENNTSA</sequence>
<evidence type="ECO:0000313" key="2">
    <source>
        <dbReference type="Proteomes" id="UP001600941"/>
    </source>
</evidence>
<name>A0ABQ0BPN5_9FIRM</name>
<evidence type="ECO:0000313" key="1">
    <source>
        <dbReference type="EMBL" id="GAA6498492.1"/>
    </source>
</evidence>
<protein>
    <submittedName>
        <fullName evidence="1">Uncharacterized protein</fullName>
    </submittedName>
</protein>
<gene>
    <name evidence="1" type="ORF">K340107D12_13080</name>
</gene>
<dbReference type="EMBL" id="BAABZQ010000001">
    <property type="protein sequence ID" value="GAA6498492.1"/>
    <property type="molecule type" value="Genomic_DNA"/>
</dbReference>
<comment type="caution">
    <text evidence="1">The sequence shown here is derived from an EMBL/GenBank/DDBJ whole genome shotgun (WGS) entry which is preliminary data.</text>
</comment>
<organism evidence="1 2">
    <name type="scientific">Blautia parvula</name>
    <dbReference type="NCBI Taxonomy" id="2877527"/>
    <lineage>
        <taxon>Bacteria</taxon>
        <taxon>Bacillati</taxon>
        <taxon>Bacillota</taxon>
        <taxon>Clostridia</taxon>
        <taxon>Lachnospirales</taxon>
        <taxon>Lachnospiraceae</taxon>
        <taxon>Blautia</taxon>
    </lineage>
</organism>
<reference evidence="1 2" key="1">
    <citation type="submission" date="2024-04" db="EMBL/GenBank/DDBJ databases">
        <title>Defined microbial consortia suppress multidrug-resistant proinflammatory Enterobacteriaceae via ecological control.</title>
        <authorList>
            <person name="Furuichi M."/>
            <person name="Kawaguchi T."/>
            <person name="Pust M."/>
            <person name="Yasuma K."/>
            <person name="Plichta D."/>
            <person name="Hasegawa N."/>
            <person name="Ohya T."/>
            <person name="Bhattarai S."/>
            <person name="Sasajima S."/>
            <person name="Aoto Y."/>
            <person name="Tuganbaev T."/>
            <person name="Yaginuma M."/>
            <person name="Ueda M."/>
            <person name="Okahashi N."/>
            <person name="Amafuji K."/>
            <person name="Kiridooshi Y."/>
            <person name="Sugita K."/>
            <person name="Strazar M."/>
            <person name="Skelly A."/>
            <person name="Suda W."/>
            <person name="Hattori M."/>
            <person name="Nakamoto N."/>
            <person name="Caballero S."/>
            <person name="Norman J."/>
            <person name="Olle B."/>
            <person name="Tanoue T."/>
            <person name="Arita M."/>
            <person name="Bucci V."/>
            <person name="Atarashi K."/>
            <person name="Xavier R."/>
            <person name="Honda K."/>
        </authorList>
    </citation>
    <scope>NUCLEOTIDE SEQUENCE [LARGE SCALE GENOMIC DNA]</scope>
    <source>
        <strain evidence="2">k34-0107-D12</strain>
    </source>
</reference>